<accession>A0A2P7AQ25</accession>
<dbReference type="AlphaFoldDB" id="A0A2P7AQ25"/>
<dbReference type="RefSeq" id="WP_106667714.1">
    <property type="nucleotide sequence ID" value="NZ_PGGM01000025.1"/>
</dbReference>
<evidence type="ECO:0008006" key="3">
    <source>
        <dbReference type="Google" id="ProtNLM"/>
    </source>
</evidence>
<dbReference type="OrthoDB" id="735874at2"/>
<organism evidence="1 2">
    <name type="scientific">Phyllobacterium sophorae</name>
    <dbReference type="NCBI Taxonomy" id="1520277"/>
    <lineage>
        <taxon>Bacteria</taxon>
        <taxon>Pseudomonadati</taxon>
        <taxon>Pseudomonadota</taxon>
        <taxon>Alphaproteobacteria</taxon>
        <taxon>Hyphomicrobiales</taxon>
        <taxon>Phyllobacteriaceae</taxon>
        <taxon>Phyllobacterium</taxon>
    </lineage>
</organism>
<sequence>MESISALLRRVGPSLSTELIAEMTKDGVSLASARQRIARAGLEVVRLAGLRFPHNARFIYLPEQFGDQAYWRAVERVFRNHGKAYWSAMAGLKARGGCFPRKYFASVCGSPAARVRQLSPERILERLSAIHMLEEVTDQDTGQPFVKFKPHVYGRDEIATIRARLVAENVVLHGMKEWFRRTGFGSFDRVRLRDDDTSPVVSSITWDLSAPSYARPLVKASAFGLKPGFLVCDVNLRGVLDEDAVAAFVRKHDLASAPANVAPIMPFLIADGFTSAGFGMAKSKGVLATTTAHLFGGDVAKALRDLISLLTDTGKTASANPEHVERVLSNLTRIEGAANNLRGALFEIVVGSLVKDVEGGYLRAGEKWTDFRSGRSAEIDVLLDRPEDKGVLIIECKSKIPGSRVNLEEVQKWHGDRVPLLHNIIRMDSRFYNKPLSFELWTNGPIADDALAWLQEQPARSDLSIAWRDGEEMKKYTDRAANSAIRKALNEHYFRHPLARIEGAVRRATPQETLAVDR</sequence>
<reference evidence="2" key="1">
    <citation type="submission" date="2017-11" db="EMBL/GenBank/DDBJ databases">
        <authorList>
            <person name="Kuznetsova I."/>
            <person name="Sazanova A."/>
            <person name="Chirak E."/>
            <person name="Safronova V."/>
            <person name="Willems A."/>
        </authorList>
    </citation>
    <scope>NUCLEOTIDE SEQUENCE [LARGE SCALE GENOMIC DNA]</scope>
    <source>
        <strain evidence="2">CCBAU 03422</strain>
    </source>
</reference>
<proteinExistence type="predicted"/>
<evidence type="ECO:0000313" key="2">
    <source>
        <dbReference type="Proteomes" id="UP000241764"/>
    </source>
</evidence>
<dbReference type="Proteomes" id="UP000241764">
    <property type="component" value="Unassembled WGS sequence"/>
</dbReference>
<name>A0A2P7AQ25_9HYPH</name>
<gene>
    <name evidence="1" type="ORF">CU103_30130</name>
</gene>
<protein>
    <recommendedName>
        <fullName evidence="3">NERD domain-containing protein</fullName>
    </recommendedName>
</protein>
<comment type="caution">
    <text evidence="1">The sequence shown here is derived from an EMBL/GenBank/DDBJ whole genome shotgun (WGS) entry which is preliminary data.</text>
</comment>
<keyword evidence="2" id="KW-1185">Reference proteome</keyword>
<evidence type="ECO:0000313" key="1">
    <source>
        <dbReference type="EMBL" id="PSH56320.1"/>
    </source>
</evidence>
<dbReference type="EMBL" id="PGGM01000025">
    <property type="protein sequence ID" value="PSH56320.1"/>
    <property type="molecule type" value="Genomic_DNA"/>
</dbReference>